<dbReference type="GO" id="GO:0015629">
    <property type="term" value="C:actin cytoskeleton"/>
    <property type="evidence" value="ECO:0007669"/>
    <property type="project" value="TreeGrafter"/>
</dbReference>
<feature type="compositionally biased region" description="Low complexity" evidence="1">
    <location>
        <begin position="40"/>
        <end position="49"/>
    </location>
</feature>
<evidence type="ECO:0000256" key="1">
    <source>
        <dbReference type="SAM" id="MobiDB-lite"/>
    </source>
</evidence>
<dbReference type="PANTHER" id="PTHR15708">
    <property type="entry name" value="ACTIN BUNDLING/MISSING IN METASTASIS-RELATED"/>
    <property type="match status" value="1"/>
</dbReference>
<feature type="compositionally biased region" description="Polar residues" evidence="1">
    <location>
        <begin position="50"/>
        <end position="65"/>
    </location>
</feature>
<evidence type="ECO:0008006" key="4">
    <source>
        <dbReference type="Google" id="ProtNLM"/>
    </source>
</evidence>
<dbReference type="AlphaFoldDB" id="A0A182TB79"/>
<dbReference type="EnsemblMetazoa" id="AMAM023350-RA">
    <property type="protein sequence ID" value="AMAM023350-PA"/>
    <property type="gene ID" value="AMAM023350"/>
</dbReference>
<evidence type="ECO:0000313" key="3">
    <source>
        <dbReference type="Proteomes" id="UP000075901"/>
    </source>
</evidence>
<feature type="region of interest" description="Disordered" evidence="1">
    <location>
        <begin position="23"/>
        <end position="138"/>
    </location>
</feature>
<reference evidence="2" key="2">
    <citation type="submission" date="2020-05" db="UniProtKB">
        <authorList>
            <consortium name="EnsemblMetazoa"/>
        </authorList>
    </citation>
    <scope>IDENTIFICATION</scope>
    <source>
        <strain evidence="2">maculatus3</strain>
    </source>
</reference>
<dbReference type="GO" id="GO:0003779">
    <property type="term" value="F:actin binding"/>
    <property type="evidence" value="ECO:0007669"/>
    <property type="project" value="InterPro"/>
</dbReference>
<dbReference type="GO" id="GO:0030031">
    <property type="term" value="P:cell projection assembly"/>
    <property type="evidence" value="ECO:0007669"/>
    <property type="project" value="TreeGrafter"/>
</dbReference>
<sequence>MLDSAAGSSPSISGNVAGTVKALNEIRHTPASPSVLRRAQQQSNPPSNQGSPTLSNRSPKTNLHQQGGIYAQPKQLSTMSSFRTSSPGTRHHEDVASGGGGASGSSTPNRTNHHSRNSSANNNGAATGGGSAPGGATHNVLAKTSAGFLENLNARLAEQRLSGKAFAVRNLINSKALPDPRVCHESLMDQIKRGATLKRNRTINDRSAPKIH</sequence>
<reference evidence="3" key="1">
    <citation type="submission" date="2013-09" db="EMBL/GenBank/DDBJ databases">
        <title>The Genome Sequence of Anopheles maculatus species B.</title>
        <authorList>
            <consortium name="The Broad Institute Genomics Platform"/>
            <person name="Neafsey D.E."/>
            <person name="Besansky N."/>
            <person name="Howell P."/>
            <person name="Walton C."/>
            <person name="Young S.K."/>
            <person name="Zeng Q."/>
            <person name="Gargeya S."/>
            <person name="Fitzgerald M."/>
            <person name="Haas B."/>
            <person name="Abouelleil A."/>
            <person name="Allen A.W."/>
            <person name="Alvarado L."/>
            <person name="Arachchi H.M."/>
            <person name="Berlin A.M."/>
            <person name="Chapman S.B."/>
            <person name="Gainer-Dewar J."/>
            <person name="Goldberg J."/>
            <person name="Griggs A."/>
            <person name="Gujja S."/>
            <person name="Hansen M."/>
            <person name="Howarth C."/>
            <person name="Imamovic A."/>
            <person name="Ireland A."/>
            <person name="Larimer J."/>
            <person name="McCowan C."/>
            <person name="Murphy C."/>
            <person name="Pearson M."/>
            <person name="Poon T.W."/>
            <person name="Priest M."/>
            <person name="Roberts A."/>
            <person name="Saif S."/>
            <person name="Shea T."/>
            <person name="Sisk P."/>
            <person name="Sykes S."/>
            <person name="Wortman J."/>
            <person name="Nusbaum C."/>
            <person name="Birren B."/>
        </authorList>
    </citation>
    <scope>NUCLEOTIDE SEQUENCE [LARGE SCALE GENOMIC DNA]</scope>
    <source>
        <strain evidence="3">maculatus3</strain>
    </source>
</reference>
<proteinExistence type="predicted"/>
<dbReference type="GO" id="GO:0005543">
    <property type="term" value="F:phospholipid binding"/>
    <property type="evidence" value="ECO:0007669"/>
    <property type="project" value="TreeGrafter"/>
</dbReference>
<dbReference type="InterPro" id="IPR030127">
    <property type="entry name" value="MTSS1/MTSS2"/>
</dbReference>
<dbReference type="GO" id="GO:0009898">
    <property type="term" value="C:cytoplasmic side of plasma membrane"/>
    <property type="evidence" value="ECO:0007669"/>
    <property type="project" value="TreeGrafter"/>
</dbReference>
<feature type="compositionally biased region" description="Polar residues" evidence="1">
    <location>
        <begin position="74"/>
        <end position="88"/>
    </location>
</feature>
<dbReference type="Proteomes" id="UP000075901">
    <property type="component" value="Unassembled WGS sequence"/>
</dbReference>
<dbReference type="GO" id="GO:0061024">
    <property type="term" value="P:membrane organization"/>
    <property type="evidence" value="ECO:0007669"/>
    <property type="project" value="TreeGrafter"/>
</dbReference>
<dbReference type="VEuPathDB" id="VectorBase:AMAM023350"/>
<organism evidence="2 3">
    <name type="scientific">Anopheles maculatus</name>
    <dbReference type="NCBI Taxonomy" id="74869"/>
    <lineage>
        <taxon>Eukaryota</taxon>
        <taxon>Metazoa</taxon>
        <taxon>Ecdysozoa</taxon>
        <taxon>Arthropoda</taxon>
        <taxon>Hexapoda</taxon>
        <taxon>Insecta</taxon>
        <taxon>Pterygota</taxon>
        <taxon>Neoptera</taxon>
        <taxon>Endopterygota</taxon>
        <taxon>Diptera</taxon>
        <taxon>Nematocera</taxon>
        <taxon>Culicoidea</taxon>
        <taxon>Culicidae</taxon>
        <taxon>Anophelinae</taxon>
        <taxon>Anopheles</taxon>
        <taxon>Anopheles maculatus group</taxon>
    </lineage>
</organism>
<name>A0A182TB79_9DIPT</name>
<evidence type="ECO:0000313" key="2">
    <source>
        <dbReference type="EnsemblMetazoa" id="AMAM023350-PA"/>
    </source>
</evidence>
<protein>
    <recommendedName>
        <fullName evidence="4">WH2 domain-containing protein</fullName>
    </recommendedName>
</protein>
<dbReference type="PANTHER" id="PTHR15708:SF4">
    <property type="entry name" value="FI21477P1-RELATED"/>
    <property type="match status" value="1"/>
</dbReference>
<accession>A0A182TB79</accession>
<keyword evidence="3" id="KW-1185">Reference proteome</keyword>